<protein>
    <submittedName>
        <fullName evidence="1">Uncharacterized protein</fullName>
    </submittedName>
</protein>
<dbReference type="HOGENOM" id="CLU_3210924_0_0_2"/>
<accession>D0KT83</accession>
<proteinExistence type="predicted"/>
<sequence length="44" mass="5301">MLIRYFIVNFYQIQNGQEEEGARWATTTEWRRAEKEITGIKPIL</sequence>
<name>D0KT83_SACS9</name>
<evidence type="ECO:0000313" key="1">
    <source>
        <dbReference type="EMBL" id="ACX91952.1"/>
    </source>
</evidence>
<dbReference type="AlphaFoldDB" id="D0KT83"/>
<reference evidence="1" key="1">
    <citation type="submission" date="2009-10" db="EMBL/GenBank/DDBJ databases">
        <title>Complete sequence of Sulfolobus solfataricus 98/2.</title>
        <authorList>
            <consortium name="US DOE Joint Genome Institute"/>
            <person name="Lucas S."/>
            <person name="Copeland A."/>
            <person name="Lapidus A."/>
            <person name="Glavina del Rio T."/>
            <person name="Tice H."/>
            <person name="Bruce D."/>
            <person name="Goodwin L."/>
            <person name="Pitluck S."/>
            <person name="Munk A.C."/>
            <person name="Brettin T."/>
            <person name="Detter J.C."/>
            <person name="Han C."/>
            <person name="Tapia R."/>
            <person name="Larimer F."/>
            <person name="Land M."/>
            <person name="Hauser L."/>
            <person name="Kyrpides N."/>
            <person name="Ovchinnikova G."/>
            <person name="Mead D."/>
        </authorList>
    </citation>
    <scope>NUCLEOTIDE SEQUENCE [LARGE SCALE GENOMIC DNA]</scope>
    <source>
        <strain evidence="1">98/2</strain>
    </source>
</reference>
<gene>
    <name evidence="1" type="ordered locus">Ssol_1735</name>
</gene>
<organism evidence="1">
    <name type="scientific">Saccharolobus solfataricus (strain 98/2)</name>
    <name type="common">Sulfolobus solfataricus</name>
    <dbReference type="NCBI Taxonomy" id="555311"/>
    <lineage>
        <taxon>Archaea</taxon>
        <taxon>Thermoproteota</taxon>
        <taxon>Thermoprotei</taxon>
        <taxon>Sulfolobales</taxon>
        <taxon>Sulfolobaceae</taxon>
        <taxon>Saccharolobus</taxon>
    </lineage>
</organism>
<dbReference type="EMBL" id="CP001800">
    <property type="protein sequence ID" value="ACX91952.1"/>
    <property type="molecule type" value="Genomic_DNA"/>
</dbReference>
<dbReference type="KEGG" id="sol:Ssol_1735"/>